<keyword evidence="1" id="KW-0256">Endoplasmic reticulum</keyword>
<evidence type="ECO:0000313" key="4">
    <source>
        <dbReference type="EMBL" id="KAG9240807.1"/>
    </source>
</evidence>
<sequence>MVSLWPWKGENTSPASFEKALSALAVKITKSQTQLDFLWQRARRAKGLWTVYSSFAYLLCFIILFLVVGWKNWTVWEYTAVSGSPLIIWIIRTAITSYYTYRIDILTQRLETQQADRQRTIDKLKAATKYNSTQELLEKYGGATPKPKPKRSSSSGNVTKPAKKVQAGRMSLGPPPTANIPRPGNIPVPQPATPQQITPPQQLQRQPYITPQPPISSADFAPNAFSSAPQYAPCDTSSSVTGNWYDRVLDLLLGEDETSPRNRIALICQNCRLVNGQAPPGTKTLGELGRWRCLGCGGINGEVDEGVKAVQEMKEKIADVEKEKISEPESAVEAKRKDEVDDDTSRGSDGKDDISIIETTGSGADSAEDMVEVKPRRGRSSRKKA</sequence>
<evidence type="ECO:0000256" key="2">
    <source>
        <dbReference type="SAM" id="MobiDB-lite"/>
    </source>
</evidence>
<feature type="transmembrane region" description="Helical" evidence="1">
    <location>
        <begin position="49"/>
        <end position="70"/>
    </location>
</feature>
<comment type="similarity">
    <text evidence="1">Belongs to the lunapark family.</text>
</comment>
<keyword evidence="1" id="KW-0812">Transmembrane</keyword>
<dbReference type="InterPro" id="IPR019273">
    <property type="entry name" value="Lunapark_Znf"/>
</dbReference>
<evidence type="ECO:0000259" key="3">
    <source>
        <dbReference type="Pfam" id="PF10058"/>
    </source>
</evidence>
<gene>
    <name evidence="4" type="ORF">BJ878DRAFT_524094</name>
</gene>
<keyword evidence="1" id="KW-0479">Metal-binding</keyword>
<evidence type="ECO:0000313" key="5">
    <source>
        <dbReference type="Proteomes" id="UP000887226"/>
    </source>
</evidence>
<feature type="region of interest" description="Disordered" evidence="2">
    <location>
        <begin position="137"/>
        <end position="203"/>
    </location>
</feature>
<evidence type="ECO:0000256" key="1">
    <source>
        <dbReference type="RuleBase" id="RU367073"/>
    </source>
</evidence>
<dbReference type="PANTHER" id="PTHR22166">
    <property type="entry name" value="ENDOPLASMIC RETICULUM JUNCTION FORMATION PROTEIN LUNAPARK"/>
    <property type="match status" value="1"/>
</dbReference>
<keyword evidence="1" id="KW-1133">Transmembrane helix</keyword>
<feature type="compositionally biased region" description="Basic and acidic residues" evidence="2">
    <location>
        <begin position="319"/>
        <end position="354"/>
    </location>
</feature>
<protein>
    <recommendedName>
        <fullName evidence="1">Endoplasmic reticulum junction formation protein lunapark</fullName>
    </recommendedName>
</protein>
<feature type="compositionally biased region" description="Pro residues" evidence="2">
    <location>
        <begin position="173"/>
        <end position="192"/>
    </location>
</feature>
<organism evidence="4 5">
    <name type="scientific">Calycina marina</name>
    <dbReference type="NCBI Taxonomy" id="1763456"/>
    <lineage>
        <taxon>Eukaryota</taxon>
        <taxon>Fungi</taxon>
        <taxon>Dikarya</taxon>
        <taxon>Ascomycota</taxon>
        <taxon>Pezizomycotina</taxon>
        <taxon>Leotiomycetes</taxon>
        <taxon>Helotiales</taxon>
        <taxon>Pezizellaceae</taxon>
        <taxon>Calycina</taxon>
    </lineage>
</organism>
<proteinExistence type="inferred from homology"/>
<dbReference type="Proteomes" id="UP000887226">
    <property type="component" value="Unassembled WGS sequence"/>
</dbReference>
<keyword evidence="1" id="KW-0863">Zinc-finger</keyword>
<dbReference type="GO" id="GO:0008270">
    <property type="term" value="F:zinc ion binding"/>
    <property type="evidence" value="ECO:0007669"/>
    <property type="project" value="UniProtKB-KW"/>
</dbReference>
<comment type="function">
    <text evidence="1">Plays a role in determining ER morphology.</text>
</comment>
<name>A0A9P8CBP4_9HELO</name>
<dbReference type="InterPro" id="IPR040115">
    <property type="entry name" value="Lnp"/>
</dbReference>
<feature type="transmembrane region" description="Helical" evidence="1">
    <location>
        <begin position="82"/>
        <end position="101"/>
    </location>
</feature>
<comment type="subcellular location">
    <subcellularLocation>
        <location evidence="1">Endoplasmic reticulum membrane</location>
        <topology evidence="1">Multi-pass membrane protein</topology>
    </subcellularLocation>
</comment>
<keyword evidence="5" id="KW-1185">Reference proteome</keyword>
<reference evidence="4" key="1">
    <citation type="journal article" date="2021" name="IMA Fungus">
        <title>Genomic characterization of three marine fungi, including Emericellopsis atlantica sp. nov. with signatures of a generalist lifestyle and marine biomass degradation.</title>
        <authorList>
            <person name="Hagestad O.C."/>
            <person name="Hou L."/>
            <person name="Andersen J.H."/>
            <person name="Hansen E.H."/>
            <person name="Altermark B."/>
            <person name="Li C."/>
            <person name="Kuhnert E."/>
            <person name="Cox R.J."/>
            <person name="Crous P.W."/>
            <person name="Spatafora J.W."/>
            <person name="Lail K."/>
            <person name="Amirebrahimi M."/>
            <person name="Lipzen A."/>
            <person name="Pangilinan J."/>
            <person name="Andreopoulos W."/>
            <person name="Hayes R.D."/>
            <person name="Ng V."/>
            <person name="Grigoriev I.V."/>
            <person name="Jackson S.A."/>
            <person name="Sutton T.D.S."/>
            <person name="Dobson A.D.W."/>
            <person name="Rama T."/>
        </authorList>
    </citation>
    <scope>NUCLEOTIDE SEQUENCE</scope>
    <source>
        <strain evidence="4">TRa3180A</strain>
    </source>
</reference>
<dbReference type="GO" id="GO:1903373">
    <property type="term" value="P:positive regulation of endoplasmic reticulum tubular network organization"/>
    <property type="evidence" value="ECO:0007669"/>
    <property type="project" value="UniProtKB-UniRule"/>
</dbReference>
<keyword evidence="1" id="KW-0472">Membrane</keyword>
<dbReference type="Pfam" id="PF10058">
    <property type="entry name" value="Zn_ribbon_10"/>
    <property type="match status" value="1"/>
</dbReference>
<feature type="compositionally biased region" description="Basic residues" evidence="2">
    <location>
        <begin position="376"/>
        <end position="385"/>
    </location>
</feature>
<feature type="compositionally biased region" description="Low complexity" evidence="2">
    <location>
        <begin position="193"/>
        <end position="203"/>
    </location>
</feature>
<dbReference type="GO" id="GO:0071788">
    <property type="term" value="P:endoplasmic reticulum tubular network maintenance"/>
    <property type="evidence" value="ECO:0007669"/>
    <property type="project" value="UniProtKB-UniRule"/>
</dbReference>
<feature type="region of interest" description="Disordered" evidence="2">
    <location>
        <begin position="319"/>
        <end position="385"/>
    </location>
</feature>
<accession>A0A9P8CBP4</accession>
<dbReference type="AlphaFoldDB" id="A0A9P8CBP4"/>
<dbReference type="GO" id="GO:0098826">
    <property type="term" value="C:endoplasmic reticulum tubular network membrane"/>
    <property type="evidence" value="ECO:0007669"/>
    <property type="project" value="UniProtKB-UniRule"/>
</dbReference>
<comment type="domain">
    <text evidence="1">The C4-type zinc finger motif is necessary both for its ER three-way tubular junction localization and formation.</text>
</comment>
<dbReference type="PANTHER" id="PTHR22166:SF12">
    <property type="entry name" value="ENDOPLASMIC RETICULUM JUNCTION FORMATION PROTEIN LUNAPARK"/>
    <property type="match status" value="1"/>
</dbReference>
<dbReference type="OrthoDB" id="1725934at2759"/>
<feature type="domain" description="Lunapark zinc ribbon" evidence="3">
    <location>
        <begin position="244"/>
        <end position="300"/>
    </location>
</feature>
<keyword evidence="1" id="KW-0862">Zinc</keyword>
<comment type="caution">
    <text evidence="4">The sequence shown here is derived from an EMBL/GenBank/DDBJ whole genome shotgun (WGS) entry which is preliminary data.</text>
</comment>
<dbReference type="EMBL" id="MU254339">
    <property type="protein sequence ID" value="KAG9240807.1"/>
    <property type="molecule type" value="Genomic_DNA"/>
</dbReference>